<protein>
    <submittedName>
        <fullName evidence="1">FHA domain-containing protein</fullName>
    </submittedName>
</protein>
<dbReference type="EMBL" id="CAXAMM010040431">
    <property type="protein sequence ID" value="CAK9093109.1"/>
    <property type="molecule type" value="Genomic_DNA"/>
</dbReference>
<keyword evidence="2" id="KW-1185">Reference proteome</keyword>
<evidence type="ECO:0000313" key="1">
    <source>
        <dbReference type="EMBL" id="CAK9093109.1"/>
    </source>
</evidence>
<evidence type="ECO:0000313" key="2">
    <source>
        <dbReference type="Proteomes" id="UP001642464"/>
    </source>
</evidence>
<gene>
    <name evidence="1" type="ORF">SCF082_LOCUS43802</name>
</gene>
<proteinExistence type="predicted"/>
<reference evidence="1 2" key="1">
    <citation type="submission" date="2024-02" db="EMBL/GenBank/DDBJ databases">
        <authorList>
            <person name="Chen Y."/>
            <person name="Shah S."/>
            <person name="Dougan E. K."/>
            <person name="Thang M."/>
            <person name="Chan C."/>
        </authorList>
    </citation>
    <scope>NUCLEOTIDE SEQUENCE [LARGE SCALE GENOMIC DNA]</scope>
</reference>
<name>A0ABP0QYS0_9DINO</name>
<sequence>MGCPPKEKPESFQCLSHFSHWEAWSPPKRHYCCAHYDERACDPFDCNENFEEWKKQWSFAKKAWCCEKTKRACEHHHMHHDFVKVTKHTVYTPGWRTHGPSVVVNPQNPQDRVVVTQHTELTPGFHHTEGPHVVHAVVAGAPQDRVVVTRHTELTPGFTRHQVVADHPQDRVVTTAHTELTPAFHSEYHTVDAAGFHCHNAGSRWRTSWSTAQSMYCCKHFGLGCPFSCGGDPSTWPGSQRRWCCEHSRLGCGAEAVEKVYDCNAGWEQWQVGWSPGKKDWCCRKENRGCQDATVLHWGPQK</sequence>
<dbReference type="Proteomes" id="UP001642464">
    <property type="component" value="Unassembled WGS sequence"/>
</dbReference>
<comment type="caution">
    <text evidence="1">The sequence shown here is derived from an EMBL/GenBank/DDBJ whole genome shotgun (WGS) entry which is preliminary data.</text>
</comment>
<organism evidence="1 2">
    <name type="scientific">Durusdinium trenchii</name>
    <dbReference type="NCBI Taxonomy" id="1381693"/>
    <lineage>
        <taxon>Eukaryota</taxon>
        <taxon>Sar</taxon>
        <taxon>Alveolata</taxon>
        <taxon>Dinophyceae</taxon>
        <taxon>Suessiales</taxon>
        <taxon>Symbiodiniaceae</taxon>
        <taxon>Durusdinium</taxon>
    </lineage>
</organism>
<accession>A0ABP0QYS0</accession>